<protein>
    <recommendedName>
        <fullName evidence="4">Chitin-binding type-2 domain-containing protein</fullName>
    </recommendedName>
</protein>
<evidence type="ECO:0000313" key="2">
    <source>
        <dbReference type="EMBL" id="CAG7822804.1"/>
    </source>
</evidence>
<reference evidence="2" key="1">
    <citation type="submission" date="2021-06" db="EMBL/GenBank/DDBJ databases">
        <authorList>
            <person name="Hodson N. C."/>
            <person name="Mongue J. A."/>
            <person name="Jaron S. K."/>
        </authorList>
    </citation>
    <scope>NUCLEOTIDE SEQUENCE</scope>
</reference>
<sequence>MRTFKLTPILAALPLILGLVVAEKAAGDAVVIVPAPDDVCNPMECRQKGDCFHYQVCYEGAWKNETCNAGLFWNSQLPNNFGGACDYWSNLPDDIKNDYSTDPNCVPPCRWWQQSTELCSPYYHFTIPFDPNHPLTASQRDTILKCPSAPAGSSEPDLIWNPAKFTCDKPSNVNNCANIIAPDAPVSI</sequence>
<feature type="chain" id="PRO_5035246025" description="Chitin-binding type-2 domain-containing protein" evidence="1">
    <location>
        <begin position="23"/>
        <end position="188"/>
    </location>
</feature>
<dbReference type="AlphaFoldDB" id="A0A8J2KT79"/>
<feature type="signal peptide" evidence="1">
    <location>
        <begin position="1"/>
        <end position="22"/>
    </location>
</feature>
<gene>
    <name evidence="2" type="ORF">AFUS01_LOCUS33056</name>
</gene>
<dbReference type="Proteomes" id="UP000708208">
    <property type="component" value="Unassembled WGS sequence"/>
</dbReference>
<comment type="caution">
    <text evidence="2">The sequence shown here is derived from an EMBL/GenBank/DDBJ whole genome shotgun (WGS) entry which is preliminary data.</text>
</comment>
<dbReference type="OrthoDB" id="8293813at2759"/>
<proteinExistence type="predicted"/>
<dbReference type="EMBL" id="CAJVCH010527505">
    <property type="protein sequence ID" value="CAG7822804.1"/>
    <property type="molecule type" value="Genomic_DNA"/>
</dbReference>
<keyword evidence="3" id="KW-1185">Reference proteome</keyword>
<organism evidence="2 3">
    <name type="scientific">Allacma fusca</name>
    <dbReference type="NCBI Taxonomy" id="39272"/>
    <lineage>
        <taxon>Eukaryota</taxon>
        <taxon>Metazoa</taxon>
        <taxon>Ecdysozoa</taxon>
        <taxon>Arthropoda</taxon>
        <taxon>Hexapoda</taxon>
        <taxon>Collembola</taxon>
        <taxon>Symphypleona</taxon>
        <taxon>Sminthuridae</taxon>
        <taxon>Allacma</taxon>
    </lineage>
</organism>
<evidence type="ECO:0000313" key="3">
    <source>
        <dbReference type="Proteomes" id="UP000708208"/>
    </source>
</evidence>
<name>A0A8J2KT79_9HEXA</name>
<evidence type="ECO:0008006" key="4">
    <source>
        <dbReference type="Google" id="ProtNLM"/>
    </source>
</evidence>
<keyword evidence="1" id="KW-0732">Signal</keyword>
<evidence type="ECO:0000256" key="1">
    <source>
        <dbReference type="SAM" id="SignalP"/>
    </source>
</evidence>
<accession>A0A8J2KT79</accession>